<dbReference type="Pfam" id="PF00149">
    <property type="entry name" value="Metallophos"/>
    <property type="match status" value="1"/>
</dbReference>
<dbReference type="Proteomes" id="UP000265719">
    <property type="component" value="Chromosome"/>
</dbReference>
<dbReference type="InterPro" id="IPR004843">
    <property type="entry name" value="Calcineurin-like_PHP"/>
</dbReference>
<keyword evidence="2" id="KW-0540">Nuclease</keyword>
<organism evidence="2 3">
    <name type="scientific">Thermobifida halotolerans</name>
    <dbReference type="NCBI Taxonomy" id="483545"/>
    <lineage>
        <taxon>Bacteria</taxon>
        <taxon>Bacillati</taxon>
        <taxon>Actinomycetota</taxon>
        <taxon>Actinomycetes</taxon>
        <taxon>Streptosporangiales</taxon>
        <taxon>Nocardiopsidaceae</taxon>
        <taxon>Thermobifida</taxon>
    </lineage>
</organism>
<dbReference type="PANTHER" id="PTHR30337:SF7">
    <property type="entry name" value="PHOSPHOESTERASE"/>
    <property type="match status" value="1"/>
</dbReference>
<evidence type="ECO:0000256" key="1">
    <source>
        <dbReference type="ARBA" id="ARBA00022801"/>
    </source>
</evidence>
<dbReference type="InterPro" id="IPR041796">
    <property type="entry name" value="Mre11_N"/>
</dbReference>
<dbReference type="GO" id="GO:0004527">
    <property type="term" value="F:exonuclease activity"/>
    <property type="evidence" value="ECO:0007669"/>
    <property type="project" value="UniProtKB-KW"/>
</dbReference>
<dbReference type="AlphaFoldDB" id="A0A399G337"/>
<dbReference type="KEGG" id="thao:NI17_002390"/>
<dbReference type="CDD" id="cd00840">
    <property type="entry name" value="MPP_Mre11_N"/>
    <property type="match status" value="1"/>
</dbReference>
<dbReference type="OrthoDB" id="9773856at2"/>
<keyword evidence="3" id="KW-1185">Reference proteome</keyword>
<dbReference type="PIRSF" id="PIRSF033091">
    <property type="entry name" value="Pesterase_YhaO"/>
    <property type="match status" value="1"/>
</dbReference>
<evidence type="ECO:0000313" key="2">
    <source>
        <dbReference type="EMBL" id="UOE20115.1"/>
    </source>
</evidence>
<dbReference type="InterPro" id="IPR014576">
    <property type="entry name" value="Pesterase_YhaO"/>
</dbReference>
<dbReference type="SUPFAM" id="SSF56300">
    <property type="entry name" value="Metallo-dependent phosphatases"/>
    <property type="match status" value="1"/>
</dbReference>
<dbReference type="InterPro" id="IPR050535">
    <property type="entry name" value="DNA_Repair-Maintenance_Comp"/>
</dbReference>
<evidence type="ECO:0000313" key="3">
    <source>
        <dbReference type="Proteomes" id="UP000265719"/>
    </source>
</evidence>
<sequence>MKLLHAADLHVDSPLRGLSRYEGAPAEQLRDATRRALENLVDLAVAEEVTAVLLAGDVYDGDWPDYNTGLFFTRQMARLREADIPVYLIAGNHDAQNSMTKTLSLPDNVHSFRTDRPDTVVDEARGLAVHGQGFARYDITDNLAVHYPSPVPDLFNVGLLHTALNGREGHHHYAPCSIGDLVDRGYQYWALGHVHRRRVEHDSDVKVVFPGNIQGRHARETGPKGCTLVTVDDRHAVADLRHHDLDSTARWHEARVDMAGARDLDDACVLVAEQLAKEVDAATAPGRVHAVRVVAEGPTDAHHALHRDQERFLNEVRSLASQRGDVWIEKVRVKTAPPEEGPSAAQLAGLLGDLRRVGDLLSADPERLKQLVGSSGLLGKLPSGVGARLQRPDEQSRLAVEAVELLAAELEGRR</sequence>
<accession>A0A399G337</accession>
<dbReference type="RefSeq" id="WP_068692610.1">
    <property type="nucleotide sequence ID" value="NZ_CP063196.1"/>
</dbReference>
<keyword evidence="1" id="KW-0378">Hydrolase</keyword>
<dbReference type="EMBL" id="CP063196">
    <property type="protein sequence ID" value="UOE20115.1"/>
    <property type="molecule type" value="Genomic_DNA"/>
</dbReference>
<proteinExistence type="predicted"/>
<protein>
    <submittedName>
        <fullName evidence="2">DNA repair exonuclease</fullName>
    </submittedName>
</protein>
<dbReference type="Gene3D" id="3.60.21.10">
    <property type="match status" value="1"/>
</dbReference>
<gene>
    <name evidence="2" type="ORF">NI17_002390</name>
</gene>
<keyword evidence="2" id="KW-0269">Exonuclease</keyword>
<dbReference type="InterPro" id="IPR029052">
    <property type="entry name" value="Metallo-depent_PP-like"/>
</dbReference>
<name>A0A399G337_9ACTN</name>
<dbReference type="PANTHER" id="PTHR30337">
    <property type="entry name" value="COMPONENT OF ATP-DEPENDENT DSDNA EXONUCLEASE"/>
    <property type="match status" value="1"/>
</dbReference>
<reference evidence="2" key="1">
    <citation type="submission" date="2020-10" db="EMBL/GenBank/DDBJ databases">
        <title>De novo genome project of the cellulose decomposer Thermobifida halotolerans type strain.</title>
        <authorList>
            <person name="Nagy I."/>
            <person name="Horvath B."/>
            <person name="Kukolya J."/>
            <person name="Nagy I."/>
            <person name="Orsini M."/>
        </authorList>
    </citation>
    <scope>NUCLEOTIDE SEQUENCE</scope>
    <source>
        <strain evidence="2">DSM 44931</strain>
    </source>
</reference>